<proteinExistence type="predicted"/>
<gene>
    <name evidence="2" type="ORF">Dda_6676</name>
</gene>
<dbReference type="Proteomes" id="UP001221413">
    <property type="component" value="Unassembled WGS sequence"/>
</dbReference>
<feature type="region of interest" description="Disordered" evidence="1">
    <location>
        <begin position="76"/>
        <end position="186"/>
    </location>
</feature>
<organism evidence="2 3">
    <name type="scientific">Drechslerella dactyloides</name>
    <name type="common">Nematode-trapping fungus</name>
    <name type="synonym">Arthrobotrys dactyloides</name>
    <dbReference type="NCBI Taxonomy" id="74499"/>
    <lineage>
        <taxon>Eukaryota</taxon>
        <taxon>Fungi</taxon>
        <taxon>Dikarya</taxon>
        <taxon>Ascomycota</taxon>
        <taxon>Pezizomycotina</taxon>
        <taxon>Orbiliomycetes</taxon>
        <taxon>Orbiliales</taxon>
        <taxon>Orbiliaceae</taxon>
        <taxon>Drechslerella</taxon>
    </lineage>
</organism>
<feature type="compositionally biased region" description="Low complexity" evidence="1">
    <location>
        <begin position="457"/>
        <end position="474"/>
    </location>
</feature>
<dbReference type="EMBL" id="JAQGDS010000008">
    <property type="protein sequence ID" value="KAJ6258628.1"/>
    <property type="molecule type" value="Genomic_DNA"/>
</dbReference>
<keyword evidence="3" id="KW-1185">Reference proteome</keyword>
<feature type="region of interest" description="Disordered" evidence="1">
    <location>
        <begin position="456"/>
        <end position="475"/>
    </location>
</feature>
<accession>A0AAD6IU58</accession>
<feature type="region of interest" description="Disordered" evidence="1">
    <location>
        <begin position="1"/>
        <end position="31"/>
    </location>
</feature>
<evidence type="ECO:0000256" key="1">
    <source>
        <dbReference type="SAM" id="MobiDB-lite"/>
    </source>
</evidence>
<comment type="caution">
    <text evidence="2">The sequence shown here is derived from an EMBL/GenBank/DDBJ whole genome shotgun (WGS) entry which is preliminary data.</text>
</comment>
<evidence type="ECO:0000313" key="3">
    <source>
        <dbReference type="Proteomes" id="UP001221413"/>
    </source>
</evidence>
<name>A0AAD6IU58_DREDA</name>
<evidence type="ECO:0000313" key="2">
    <source>
        <dbReference type="EMBL" id="KAJ6258628.1"/>
    </source>
</evidence>
<feature type="compositionally biased region" description="Low complexity" evidence="1">
    <location>
        <begin position="14"/>
        <end position="31"/>
    </location>
</feature>
<reference evidence="2" key="1">
    <citation type="submission" date="2023-01" db="EMBL/GenBank/DDBJ databases">
        <title>The chitinases involved in constricting ring structure development in the nematode-trapping fungus Drechslerella dactyloides.</title>
        <authorList>
            <person name="Wang R."/>
            <person name="Zhang L."/>
            <person name="Tang P."/>
            <person name="Li S."/>
            <person name="Liang L."/>
        </authorList>
    </citation>
    <scope>NUCLEOTIDE SEQUENCE</scope>
    <source>
        <strain evidence="2">YMF1.00031</strain>
    </source>
</reference>
<sequence length="633" mass="64554">MSQQSDQGQGEALQNPTPTTSSLNSLSPLQQQALAEPDLRMSMAMFFQGVAEAPQTDRRIAVPKGIVAKQTAVVKEAAVSGTKRPVSDLEATPGEVPVTPPSRRRRLSPEPGESAAAGDSSPNAPRSQVLPEVPRTPPNSVRRGPEELGESAVAGPSGSKTSSRNRVLPARPRVPPPAAAPSSRPFSVTSLLDKIESGSHNLGLRAGLDLGRLGPQYHERIHQASSALAAITGDFPSPPPRWNSAKEPTARVIATPVAPSARPTMEDSVVPTAPAAPQEPVVPTASPFSAVVAPVNPAPVVSSAQAGPAPAADAPAPVVLAASAQVATASVDLAKASTAVEPAAPVTRDPAPVVSRDTVSVPVASAPAATVAVVAPALSRAAPATAAPPVAPVTVSVPANTVTPTGPVVFAASPIPIPAFAAFGSARPAPTAPAVSPSVTRAAAASAGPVVAPPQITPATSSSASASAPASAQPRVSLPLPAVQSTDVTSTAPPAQTQLQQPIFPPVVAAVDVEVPMPDAPPVPAAAIDAEVVMIDAFSPPWALAAVDVEVEMPQTPRYQRHLSLVGAYPIKSSPVQRAFLGKHFAHRRGKGDRQRRMTIDVVPRRNHKFAGTCAKVQYRISRAGIMVVGRSL</sequence>
<protein>
    <submittedName>
        <fullName evidence="2">Uncharacterized protein</fullName>
    </submittedName>
</protein>
<dbReference type="AlphaFoldDB" id="A0AAD6IU58"/>